<dbReference type="GO" id="GO:0004674">
    <property type="term" value="F:protein serine/threonine kinase activity"/>
    <property type="evidence" value="ECO:0007669"/>
    <property type="project" value="TreeGrafter"/>
</dbReference>
<accession>A0A286U4Y5</accession>
<dbReference type="PROSITE" id="PS00108">
    <property type="entry name" value="PROTEIN_KINASE_ST"/>
    <property type="match status" value="1"/>
</dbReference>
<feature type="domain" description="Protein kinase" evidence="3">
    <location>
        <begin position="106"/>
        <end position="377"/>
    </location>
</feature>
<dbReference type="InterPro" id="IPR011009">
    <property type="entry name" value="Kinase-like_dom_sf"/>
</dbReference>
<evidence type="ECO:0000259" key="3">
    <source>
        <dbReference type="PROSITE" id="PS50011"/>
    </source>
</evidence>
<dbReference type="InParanoid" id="A0A286U4Y5"/>
<dbReference type="AlphaFoldDB" id="A0A286U4Y5"/>
<keyword evidence="2" id="KW-0460">Magnesium</keyword>
<gene>
    <name evidence="4" type="ORF">PNOK_0972500</name>
</gene>
<feature type="binding site" evidence="2">
    <location>
        <position position="235"/>
    </location>
    <ligand>
        <name>Mg(2+)</name>
        <dbReference type="ChEBI" id="CHEBI:18420"/>
    </ligand>
</feature>
<evidence type="ECO:0000313" key="4">
    <source>
        <dbReference type="EMBL" id="PAV14647.1"/>
    </source>
</evidence>
<dbReference type="Gene3D" id="1.10.510.10">
    <property type="entry name" value="Transferase(Phosphotransferase) domain 1"/>
    <property type="match status" value="1"/>
</dbReference>
<dbReference type="GO" id="GO:0046872">
    <property type="term" value="F:metal ion binding"/>
    <property type="evidence" value="ECO:0007669"/>
    <property type="project" value="UniProtKB-KW"/>
</dbReference>
<evidence type="ECO:0000256" key="2">
    <source>
        <dbReference type="PIRSR" id="PIRSR000615-3"/>
    </source>
</evidence>
<keyword evidence="5" id="KW-1185">Reference proteome</keyword>
<sequence length="392" mass="44930">MSQNGLSFSTVTSLSTIRTLPLNCFYKSHTHSKIKIVENRKVARRARPQYQPSTQTANLHYYRDLRFILTNSEKQSEMSNHISYVSLDIQDQLTHLQIPDSFDMSQSQSTFIAASMFCDTHKAEYHFPSRTEKSVIAIKRLRSNLKKDIIMLLEKEILVWSKLQHINIAPLLGFTFEIGIGFPLLISEWMENGSAWDYIRKNPRCDALKLVCDVTGGLAYLHDKNVVHSDIKMDNVLISSSGTAMICDFGMMRVIKSSEHLEDFTDANNKSASQYLAYELLTDVIHTTASDVWEFGIVVHELLVCKEAYEGKSGFQIWKAIKNRETPSIPTFDQLTHQVANEKVFQNLVEIYSSCWEFDPQKRIDMVEIRVLLNKLLETENISTLDSPNSRS</sequence>
<keyword evidence="4" id="KW-0418">Kinase</keyword>
<dbReference type="InterPro" id="IPR001245">
    <property type="entry name" value="Ser-Thr/Tyr_kinase_cat_dom"/>
</dbReference>
<proteinExistence type="predicted"/>
<keyword evidence="2" id="KW-0479">Metal-binding</keyword>
<dbReference type="PANTHER" id="PTHR44329:SF261">
    <property type="entry name" value="ZINC FINGER CONTAINING PROTEIN KINASE-RELATED"/>
    <property type="match status" value="1"/>
</dbReference>
<dbReference type="Pfam" id="PF07714">
    <property type="entry name" value="PK_Tyr_Ser-Thr"/>
    <property type="match status" value="1"/>
</dbReference>
<dbReference type="PROSITE" id="PS50011">
    <property type="entry name" value="PROTEIN_KINASE_DOM"/>
    <property type="match status" value="1"/>
</dbReference>
<dbReference type="SUPFAM" id="SSF56112">
    <property type="entry name" value="Protein kinase-like (PK-like)"/>
    <property type="match status" value="1"/>
</dbReference>
<feature type="binding site" evidence="2">
    <location>
        <position position="248"/>
    </location>
    <ligand>
        <name>Mg(2+)</name>
        <dbReference type="ChEBI" id="CHEBI:18420"/>
    </ligand>
</feature>
<feature type="active site" description="Proton acceptor" evidence="1">
    <location>
        <position position="230"/>
    </location>
</feature>
<dbReference type="EMBL" id="NBII01000012">
    <property type="protein sequence ID" value="PAV14647.1"/>
    <property type="molecule type" value="Genomic_DNA"/>
</dbReference>
<organism evidence="4 5">
    <name type="scientific">Pyrrhoderma noxium</name>
    <dbReference type="NCBI Taxonomy" id="2282107"/>
    <lineage>
        <taxon>Eukaryota</taxon>
        <taxon>Fungi</taxon>
        <taxon>Dikarya</taxon>
        <taxon>Basidiomycota</taxon>
        <taxon>Agaricomycotina</taxon>
        <taxon>Agaricomycetes</taxon>
        <taxon>Hymenochaetales</taxon>
        <taxon>Hymenochaetaceae</taxon>
        <taxon>Pyrrhoderma</taxon>
    </lineage>
</organism>
<dbReference type="STRING" id="2282107.A0A286U4Y5"/>
<reference evidence="4 5" key="1">
    <citation type="journal article" date="2017" name="Mol. Ecol.">
        <title>Comparative and population genomic landscape of Phellinus noxius: A hypervariable fungus causing root rot in trees.</title>
        <authorList>
            <person name="Chung C.L."/>
            <person name="Lee T.J."/>
            <person name="Akiba M."/>
            <person name="Lee H.H."/>
            <person name="Kuo T.H."/>
            <person name="Liu D."/>
            <person name="Ke H.M."/>
            <person name="Yokoi T."/>
            <person name="Roa M.B."/>
            <person name="Lu M.J."/>
            <person name="Chang Y.Y."/>
            <person name="Ann P.J."/>
            <person name="Tsai J.N."/>
            <person name="Chen C.Y."/>
            <person name="Tzean S.S."/>
            <person name="Ota Y."/>
            <person name="Hattori T."/>
            <person name="Sahashi N."/>
            <person name="Liou R.F."/>
            <person name="Kikuchi T."/>
            <person name="Tsai I.J."/>
        </authorList>
    </citation>
    <scope>NUCLEOTIDE SEQUENCE [LARGE SCALE GENOMIC DNA]</scope>
    <source>
        <strain evidence="4 5">FFPRI411160</strain>
    </source>
</reference>
<dbReference type="PANTHER" id="PTHR44329">
    <property type="entry name" value="SERINE/THREONINE-PROTEIN KINASE TNNI3K-RELATED"/>
    <property type="match status" value="1"/>
</dbReference>
<dbReference type="Proteomes" id="UP000217199">
    <property type="component" value="Unassembled WGS sequence"/>
</dbReference>
<evidence type="ECO:0000313" key="5">
    <source>
        <dbReference type="Proteomes" id="UP000217199"/>
    </source>
</evidence>
<dbReference type="GO" id="GO:0005524">
    <property type="term" value="F:ATP binding"/>
    <property type="evidence" value="ECO:0007669"/>
    <property type="project" value="InterPro"/>
</dbReference>
<dbReference type="InterPro" id="IPR051681">
    <property type="entry name" value="Ser/Thr_Kinases-Pseudokinases"/>
</dbReference>
<dbReference type="OrthoDB" id="346907at2759"/>
<dbReference type="InterPro" id="IPR000719">
    <property type="entry name" value="Prot_kinase_dom"/>
</dbReference>
<evidence type="ECO:0000256" key="1">
    <source>
        <dbReference type="PIRSR" id="PIRSR000615-1"/>
    </source>
</evidence>
<dbReference type="SMART" id="SM00220">
    <property type="entry name" value="S_TKc"/>
    <property type="match status" value="1"/>
</dbReference>
<comment type="caution">
    <text evidence="4">The sequence shown here is derived from an EMBL/GenBank/DDBJ whole genome shotgun (WGS) entry which is preliminary data.</text>
</comment>
<protein>
    <submittedName>
        <fullName evidence="4">Kinase</fullName>
    </submittedName>
</protein>
<dbReference type="InterPro" id="IPR008271">
    <property type="entry name" value="Ser/Thr_kinase_AS"/>
</dbReference>
<name>A0A286U4Y5_9AGAM</name>
<keyword evidence="4" id="KW-0808">Transferase</keyword>